<keyword evidence="6 9" id="KW-0812">Transmembrane</keyword>
<feature type="domain" description="AprE-like long alpha-helical hairpin" evidence="12">
    <location>
        <begin position="106"/>
        <end position="292"/>
    </location>
</feature>
<keyword evidence="7 9" id="KW-1133">Transmembrane helix</keyword>
<dbReference type="PANTHER" id="PTHR30386:SF17">
    <property type="entry name" value="ALKALINE PROTEASE SECRETION PROTEIN APRE"/>
    <property type="match status" value="1"/>
</dbReference>
<comment type="subcellular location">
    <subcellularLocation>
        <location evidence="1 9">Cell inner membrane</location>
        <topology evidence="1 9">Single-pass membrane protein</topology>
    </subcellularLocation>
</comment>
<feature type="domain" description="AprE-like beta-barrel" evidence="13">
    <location>
        <begin position="334"/>
        <end position="422"/>
    </location>
</feature>
<organism evidence="14 15">
    <name type="scientific">Povalibacter uvarum</name>
    <dbReference type="NCBI Taxonomy" id="732238"/>
    <lineage>
        <taxon>Bacteria</taxon>
        <taxon>Pseudomonadati</taxon>
        <taxon>Pseudomonadota</taxon>
        <taxon>Gammaproteobacteria</taxon>
        <taxon>Steroidobacterales</taxon>
        <taxon>Steroidobacteraceae</taxon>
        <taxon>Povalibacter</taxon>
    </lineage>
</organism>
<dbReference type="GO" id="GO:0005886">
    <property type="term" value="C:plasma membrane"/>
    <property type="evidence" value="ECO:0007669"/>
    <property type="project" value="UniProtKB-SubCell"/>
</dbReference>
<evidence type="ECO:0000256" key="6">
    <source>
        <dbReference type="ARBA" id="ARBA00022692"/>
    </source>
</evidence>
<keyword evidence="3 9" id="KW-0813">Transport</keyword>
<proteinExistence type="inferred from homology"/>
<dbReference type="InterPro" id="IPR010129">
    <property type="entry name" value="T1SS_HlyD"/>
</dbReference>
<dbReference type="RefSeq" id="WP_184335282.1">
    <property type="nucleotide sequence ID" value="NZ_JACHHZ010000006.1"/>
</dbReference>
<gene>
    <name evidence="14" type="ORF">HNQ60_004786</name>
</gene>
<keyword evidence="10" id="KW-0175">Coiled coil</keyword>
<evidence type="ECO:0000256" key="9">
    <source>
        <dbReference type="RuleBase" id="RU365093"/>
    </source>
</evidence>
<evidence type="ECO:0000256" key="4">
    <source>
        <dbReference type="ARBA" id="ARBA00022475"/>
    </source>
</evidence>
<feature type="coiled-coil region" evidence="10">
    <location>
        <begin position="243"/>
        <end position="292"/>
    </location>
</feature>
<dbReference type="InterPro" id="IPR058781">
    <property type="entry name" value="HH_AprE-like"/>
</dbReference>
<feature type="compositionally biased region" description="Polar residues" evidence="11">
    <location>
        <begin position="1"/>
        <end position="10"/>
    </location>
</feature>
<keyword evidence="15" id="KW-1185">Reference proteome</keyword>
<keyword evidence="4 9" id="KW-1003">Cell membrane</keyword>
<feature type="transmembrane region" description="Helical" evidence="9">
    <location>
        <begin position="33"/>
        <end position="59"/>
    </location>
</feature>
<evidence type="ECO:0000256" key="2">
    <source>
        <dbReference type="ARBA" id="ARBA00009477"/>
    </source>
</evidence>
<dbReference type="Gene3D" id="2.40.30.170">
    <property type="match status" value="1"/>
</dbReference>
<evidence type="ECO:0000256" key="7">
    <source>
        <dbReference type="ARBA" id="ARBA00022989"/>
    </source>
</evidence>
<name>A0A841HVQ9_9GAMM</name>
<dbReference type="GO" id="GO:0015031">
    <property type="term" value="P:protein transport"/>
    <property type="evidence" value="ECO:0007669"/>
    <property type="project" value="InterPro"/>
</dbReference>
<accession>A0A841HVQ9</accession>
<dbReference type="InterPro" id="IPR050739">
    <property type="entry name" value="MFP"/>
</dbReference>
<evidence type="ECO:0000256" key="8">
    <source>
        <dbReference type="ARBA" id="ARBA00023136"/>
    </source>
</evidence>
<evidence type="ECO:0000256" key="1">
    <source>
        <dbReference type="ARBA" id="ARBA00004377"/>
    </source>
</evidence>
<reference evidence="14 15" key="1">
    <citation type="submission" date="2020-08" db="EMBL/GenBank/DDBJ databases">
        <title>Genomic Encyclopedia of Type Strains, Phase IV (KMG-IV): sequencing the most valuable type-strain genomes for metagenomic binning, comparative biology and taxonomic classification.</title>
        <authorList>
            <person name="Goeker M."/>
        </authorList>
    </citation>
    <scope>NUCLEOTIDE SEQUENCE [LARGE SCALE GENOMIC DNA]</scope>
    <source>
        <strain evidence="14 15">DSM 26723</strain>
    </source>
</reference>
<evidence type="ECO:0000256" key="5">
    <source>
        <dbReference type="ARBA" id="ARBA00022519"/>
    </source>
</evidence>
<evidence type="ECO:0000313" key="14">
    <source>
        <dbReference type="EMBL" id="MBB6095895.1"/>
    </source>
</evidence>
<dbReference type="AlphaFoldDB" id="A0A841HVQ9"/>
<dbReference type="PANTHER" id="PTHR30386">
    <property type="entry name" value="MEMBRANE FUSION SUBUNIT OF EMRAB-TOLC MULTIDRUG EFFLUX PUMP"/>
    <property type="match status" value="1"/>
</dbReference>
<dbReference type="Pfam" id="PF25994">
    <property type="entry name" value="HH_AprE"/>
    <property type="match status" value="1"/>
</dbReference>
<evidence type="ECO:0000256" key="11">
    <source>
        <dbReference type="SAM" id="MobiDB-lite"/>
    </source>
</evidence>
<comment type="caution">
    <text evidence="14">The sequence shown here is derived from an EMBL/GenBank/DDBJ whole genome shotgun (WGS) entry which is preliminary data.</text>
</comment>
<evidence type="ECO:0000259" key="12">
    <source>
        <dbReference type="Pfam" id="PF25994"/>
    </source>
</evidence>
<evidence type="ECO:0000256" key="3">
    <source>
        <dbReference type="ARBA" id="ARBA00022448"/>
    </source>
</evidence>
<evidence type="ECO:0000259" key="13">
    <source>
        <dbReference type="Pfam" id="PF26002"/>
    </source>
</evidence>
<dbReference type="Pfam" id="PF26002">
    <property type="entry name" value="Beta-barrel_AprE"/>
    <property type="match status" value="1"/>
</dbReference>
<sequence length="446" mass="49285">MKTSKATSFEQLLDTPAADSGDRGELRGLTRRALVSVATIGTVVGIWCFTAPLSGAVIAPAQLKVELNRKTVQHQEGGIVREILVRDGQSVRAGDPLVVVGSVRNDAELSLLKDQLLAEQIRAARASTEASLQPRFDLPTQLVPASRDSEHFLRESALFAARQRTLNEQLLSLQEQANEARSQADGLKLQIDSAESAASLAHEELQINEKLVSGGYVQKARVLQLQRTEADYRSRVGESRSELALARQRMGELQARMAQARNQYQQVATDELREASARIREIEERLRPSRDQVERQMVRAPVDGEVMALRVAAVGEVIGPREAILDILPTNEKLVVEARVRPQDINHVFTDSAAEVRIAAFDANTAPPLPARVSFVSPDRVSHPETGESWFVATIEVDATPLREHPEFRLRAGMPAEVFVTTPERTLFAYLAKPFTTFANRAMREP</sequence>
<evidence type="ECO:0000313" key="15">
    <source>
        <dbReference type="Proteomes" id="UP000588068"/>
    </source>
</evidence>
<dbReference type="PRINTS" id="PR01490">
    <property type="entry name" value="RTXTOXIND"/>
</dbReference>
<keyword evidence="5 9" id="KW-0997">Cell inner membrane</keyword>
<feature type="region of interest" description="Disordered" evidence="11">
    <location>
        <begin position="1"/>
        <end position="23"/>
    </location>
</feature>
<dbReference type="InterPro" id="IPR058982">
    <property type="entry name" value="Beta-barrel_AprE"/>
</dbReference>
<keyword evidence="8 9" id="KW-0472">Membrane</keyword>
<dbReference type="Proteomes" id="UP000588068">
    <property type="component" value="Unassembled WGS sequence"/>
</dbReference>
<dbReference type="NCBIfam" id="TIGR01843">
    <property type="entry name" value="type_I_hlyD"/>
    <property type="match status" value="1"/>
</dbReference>
<dbReference type="EMBL" id="JACHHZ010000006">
    <property type="protein sequence ID" value="MBB6095895.1"/>
    <property type="molecule type" value="Genomic_DNA"/>
</dbReference>
<feature type="coiled-coil region" evidence="10">
    <location>
        <begin position="163"/>
        <end position="197"/>
    </location>
</feature>
<protein>
    <recommendedName>
        <fullName evidence="9">Membrane fusion protein (MFP) family protein</fullName>
    </recommendedName>
</protein>
<comment type="similarity">
    <text evidence="2 9">Belongs to the membrane fusion protein (MFP) (TC 8.A.1) family.</text>
</comment>
<evidence type="ECO:0000256" key="10">
    <source>
        <dbReference type="SAM" id="Coils"/>
    </source>
</evidence>